<reference evidence="3" key="1">
    <citation type="submission" date="2018-05" db="EMBL/GenBank/DDBJ databases">
        <authorList>
            <person name="Cea G.-C."/>
            <person name="William W."/>
        </authorList>
    </citation>
    <scope>NUCLEOTIDE SEQUENCE [LARGE SCALE GENOMIC DNA]</scope>
    <source>
        <strain evidence="3">DB21MT 5</strain>
    </source>
</reference>
<organism evidence="2 3">
    <name type="scientific">Moritella yayanosii</name>
    <dbReference type="NCBI Taxonomy" id="69539"/>
    <lineage>
        <taxon>Bacteria</taxon>
        <taxon>Pseudomonadati</taxon>
        <taxon>Pseudomonadota</taxon>
        <taxon>Gammaproteobacteria</taxon>
        <taxon>Alteromonadales</taxon>
        <taxon>Moritellaceae</taxon>
        <taxon>Moritella</taxon>
    </lineage>
</organism>
<dbReference type="KEGG" id="mya:MORIYA_0207"/>
<sequence>MLFMSIGISGVVMRRTDAPLLQLPANLSAHIAFSTQYGFIRYAEPSLHQQPANKLTFVYKSQQSKNQKYKRQNHRSNTIVEVE</sequence>
<keyword evidence="3" id="KW-1185">Reference proteome</keyword>
<feature type="region of interest" description="Disordered" evidence="1">
    <location>
        <begin position="63"/>
        <end position="83"/>
    </location>
</feature>
<dbReference type="EMBL" id="LS483250">
    <property type="protein sequence ID" value="SQD76685.1"/>
    <property type="molecule type" value="Genomic_DNA"/>
</dbReference>
<dbReference type="Proteomes" id="UP000250163">
    <property type="component" value="Chromosome MORIYA"/>
</dbReference>
<proteinExistence type="predicted"/>
<gene>
    <name evidence="2" type="ORF">MORIYA_0207</name>
</gene>
<evidence type="ECO:0000313" key="3">
    <source>
        <dbReference type="Proteomes" id="UP000250163"/>
    </source>
</evidence>
<protein>
    <submittedName>
        <fullName evidence="2">Uncharacterized protein</fullName>
    </submittedName>
</protein>
<evidence type="ECO:0000313" key="2">
    <source>
        <dbReference type="EMBL" id="SQD76685.1"/>
    </source>
</evidence>
<dbReference type="AlphaFoldDB" id="A0A330LRG6"/>
<name>A0A330LRG6_9GAMM</name>
<accession>A0A330LRG6</accession>
<evidence type="ECO:0000256" key="1">
    <source>
        <dbReference type="SAM" id="MobiDB-lite"/>
    </source>
</evidence>